<evidence type="ECO:0000313" key="2">
    <source>
        <dbReference type="Proteomes" id="UP000323426"/>
    </source>
</evidence>
<dbReference type="Proteomes" id="UP000323426">
    <property type="component" value="Unassembled WGS sequence"/>
</dbReference>
<name>A0A5M6CXZ6_9BACT</name>
<dbReference type="PANTHER" id="PTHR30348">
    <property type="entry name" value="UNCHARACTERIZED PROTEIN YECE"/>
    <property type="match status" value="1"/>
</dbReference>
<protein>
    <submittedName>
        <fullName evidence="1">DUF72 domain-containing protein</fullName>
    </submittedName>
</protein>
<proteinExistence type="predicted"/>
<dbReference type="InterPro" id="IPR002763">
    <property type="entry name" value="DUF72"/>
</dbReference>
<dbReference type="AlphaFoldDB" id="A0A5M6CXZ6"/>
<dbReference type="EMBL" id="VWSF01000030">
    <property type="protein sequence ID" value="KAA5539816.1"/>
    <property type="molecule type" value="Genomic_DNA"/>
</dbReference>
<keyword evidence="2" id="KW-1185">Reference proteome</keyword>
<reference evidence="1 2" key="1">
    <citation type="submission" date="2019-09" db="EMBL/GenBank/DDBJ databases">
        <title>Genome sequence and assembly of Adhaeribacter sp.</title>
        <authorList>
            <person name="Chhetri G."/>
        </authorList>
    </citation>
    <scope>NUCLEOTIDE SEQUENCE [LARGE SCALE GENOMIC DNA]</scope>
    <source>
        <strain evidence="1 2">DK36</strain>
    </source>
</reference>
<dbReference type="InterPro" id="IPR036520">
    <property type="entry name" value="UPF0759_sf"/>
</dbReference>
<sequence length="304" mass="35186">MDFGRVDFIQEIRFELPPDALGTARVLKTAGPVTYLKPQVYVGCPTWNNKPWLGSYYPASAKASAQLAFYSKQFNAIELNTTHYQIPDVATINRWRETVTPNFTFCPKLPQVISHEWQLKNTEGLTKNFCESLVGLGEHLGCSFLQLPPTFGPSQLNILMRYLDNFPRDFPLALELRDEDWFRQYLQTEELWALLEAYNLATVITDVAGRRDVLHMRLTNATAFVRFVGYGLHASDYTRIDDWVNRLKTWFDWGLQKLYFFIHQQDIQHAPILISYFLDKLNQTCGIALDKPQIIPQPVQGRLF</sequence>
<comment type="caution">
    <text evidence="1">The sequence shown here is derived from an EMBL/GenBank/DDBJ whole genome shotgun (WGS) entry which is preliminary data.</text>
</comment>
<dbReference type="SUPFAM" id="SSF117396">
    <property type="entry name" value="TM1631-like"/>
    <property type="match status" value="1"/>
</dbReference>
<evidence type="ECO:0000313" key="1">
    <source>
        <dbReference type="EMBL" id="KAA5539816.1"/>
    </source>
</evidence>
<dbReference type="PANTHER" id="PTHR30348:SF9">
    <property type="entry name" value="UPF0759 PROTEIN YECE"/>
    <property type="match status" value="1"/>
</dbReference>
<dbReference type="Pfam" id="PF01904">
    <property type="entry name" value="DUF72"/>
    <property type="match status" value="1"/>
</dbReference>
<organism evidence="1 2">
    <name type="scientific">Adhaeribacter rhizoryzae</name>
    <dbReference type="NCBI Taxonomy" id="2607907"/>
    <lineage>
        <taxon>Bacteria</taxon>
        <taxon>Pseudomonadati</taxon>
        <taxon>Bacteroidota</taxon>
        <taxon>Cytophagia</taxon>
        <taxon>Cytophagales</taxon>
        <taxon>Hymenobacteraceae</taxon>
        <taxon>Adhaeribacter</taxon>
    </lineage>
</organism>
<gene>
    <name evidence="1" type="ORF">F0145_23815</name>
</gene>
<dbReference type="RefSeq" id="WP_150092764.1">
    <property type="nucleotide sequence ID" value="NZ_VWSF01000030.1"/>
</dbReference>
<accession>A0A5M6CXZ6</accession>
<dbReference type="Gene3D" id="3.20.20.410">
    <property type="entry name" value="Protein of unknown function UPF0759"/>
    <property type="match status" value="1"/>
</dbReference>